<name>A0A249PFV0_9HYPH</name>
<feature type="domain" description="IrrE N-terminal-like" evidence="1">
    <location>
        <begin position="2"/>
        <end position="104"/>
    </location>
</feature>
<organism evidence="2 3">
    <name type="scientific">Sinorhizobium sojae CCBAU 05684</name>
    <dbReference type="NCBI Taxonomy" id="716928"/>
    <lineage>
        <taxon>Bacteria</taxon>
        <taxon>Pseudomonadati</taxon>
        <taxon>Pseudomonadota</taxon>
        <taxon>Alphaproteobacteria</taxon>
        <taxon>Hyphomicrobiales</taxon>
        <taxon>Rhizobiaceae</taxon>
        <taxon>Sinorhizobium/Ensifer group</taxon>
        <taxon>Sinorhizobium</taxon>
    </lineage>
</organism>
<dbReference type="KEGG" id="esj:SJ05684_c32230"/>
<dbReference type="AlphaFoldDB" id="A0A249PFV0"/>
<protein>
    <recommendedName>
        <fullName evidence="1">IrrE N-terminal-like domain-containing protein</fullName>
    </recommendedName>
</protein>
<dbReference type="InterPro" id="IPR052345">
    <property type="entry name" value="Rad_response_metalloprotease"/>
</dbReference>
<gene>
    <name evidence="2" type="ORF">SJ05684_c32230</name>
</gene>
<dbReference type="PANTHER" id="PTHR43236">
    <property type="entry name" value="ANTITOXIN HIGA1"/>
    <property type="match status" value="1"/>
</dbReference>
<dbReference type="eggNOG" id="COG2856">
    <property type="taxonomic scope" value="Bacteria"/>
</dbReference>
<dbReference type="EMBL" id="CP023067">
    <property type="protein sequence ID" value="ASY64645.1"/>
    <property type="molecule type" value="Genomic_DNA"/>
</dbReference>
<dbReference type="Gene3D" id="1.10.10.2910">
    <property type="match status" value="1"/>
</dbReference>
<dbReference type="Proteomes" id="UP000217211">
    <property type="component" value="Chromosome"/>
</dbReference>
<proteinExistence type="predicted"/>
<dbReference type="Pfam" id="PF06114">
    <property type="entry name" value="Peptidase_M78"/>
    <property type="match status" value="1"/>
</dbReference>
<evidence type="ECO:0000259" key="1">
    <source>
        <dbReference type="Pfam" id="PF06114"/>
    </source>
</evidence>
<sequence>MYDFQTKTIYINREIPPNRKTFTIAHELGHAILHEDYVKSMNYEAMPRSNYHASKPVEEVEADVFAACLLVPKSMLGLYKNFADPNELAEMFAVSPDVVVHQLKYV</sequence>
<keyword evidence="3" id="KW-1185">Reference proteome</keyword>
<evidence type="ECO:0000313" key="3">
    <source>
        <dbReference type="Proteomes" id="UP000217211"/>
    </source>
</evidence>
<dbReference type="InterPro" id="IPR010359">
    <property type="entry name" value="IrrE_HExxH"/>
</dbReference>
<evidence type="ECO:0000313" key="2">
    <source>
        <dbReference type="EMBL" id="ASY64645.1"/>
    </source>
</evidence>
<accession>A0A249PFV0</accession>
<dbReference type="PANTHER" id="PTHR43236:SF2">
    <property type="entry name" value="BLL0069 PROTEIN"/>
    <property type="match status" value="1"/>
</dbReference>
<reference evidence="2 3" key="1">
    <citation type="submission" date="2017-08" db="EMBL/GenBank/DDBJ databases">
        <title>Multipartite genome sequences of Sinorhizobium species nodulating soybeans.</title>
        <authorList>
            <person name="Tian C.F."/>
        </authorList>
    </citation>
    <scope>NUCLEOTIDE SEQUENCE [LARGE SCALE GENOMIC DNA]</scope>
    <source>
        <strain evidence="2 3">CCBAU 05684</strain>
    </source>
</reference>